<name>A0ABP3IT20_9ACTN</name>
<reference evidence="2" key="1">
    <citation type="journal article" date="2019" name="Int. J. Syst. Evol. Microbiol.">
        <title>The Global Catalogue of Microorganisms (GCM) 10K type strain sequencing project: providing services to taxonomists for standard genome sequencing and annotation.</title>
        <authorList>
            <consortium name="The Broad Institute Genomics Platform"/>
            <consortium name="The Broad Institute Genome Sequencing Center for Infectious Disease"/>
            <person name="Wu L."/>
            <person name="Ma J."/>
        </authorList>
    </citation>
    <scope>NUCLEOTIDE SEQUENCE [LARGE SCALE GENOMIC DNA]</scope>
    <source>
        <strain evidence="2">JCM 4788</strain>
    </source>
</reference>
<gene>
    <name evidence="1" type="ORF">GCM10010357_50260</name>
</gene>
<evidence type="ECO:0000313" key="1">
    <source>
        <dbReference type="EMBL" id="GAA0422795.1"/>
    </source>
</evidence>
<dbReference type="EMBL" id="BAAABX010000055">
    <property type="protein sequence ID" value="GAA0422795.1"/>
    <property type="molecule type" value="Genomic_DNA"/>
</dbReference>
<comment type="caution">
    <text evidence="1">The sequence shown here is derived from an EMBL/GenBank/DDBJ whole genome shotgun (WGS) entry which is preliminary data.</text>
</comment>
<sequence length="111" mass="11753">MLDPLALGRQQLYELRLVRPAGRLLHAGAFAAARLARGGAVHGHVCSSVCRPPGSPVAVGGPPAVGLGVLARFPTAHGVGVPRPNRTRQAPRRMACNRHVTQYPAFLRNPL</sequence>
<protein>
    <submittedName>
        <fullName evidence="1">Uncharacterized protein</fullName>
    </submittedName>
</protein>
<evidence type="ECO:0000313" key="2">
    <source>
        <dbReference type="Proteomes" id="UP001500879"/>
    </source>
</evidence>
<proteinExistence type="predicted"/>
<dbReference type="Proteomes" id="UP001500879">
    <property type="component" value="Unassembled WGS sequence"/>
</dbReference>
<accession>A0ABP3IT20</accession>
<organism evidence="1 2">
    <name type="scientific">Streptomyces luteireticuli</name>
    <dbReference type="NCBI Taxonomy" id="173858"/>
    <lineage>
        <taxon>Bacteria</taxon>
        <taxon>Bacillati</taxon>
        <taxon>Actinomycetota</taxon>
        <taxon>Actinomycetes</taxon>
        <taxon>Kitasatosporales</taxon>
        <taxon>Streptomycetaceae</taxon>
        <taxon>Streptomyces</taxon>
    </lineage>
</organism>
<keyword evidence="2" id="KW-1185">Reference proteome</keyword>